<dbReference type="AlphaFoldDB" id="A0A4P1QFP2"/>
<keyword evidence="2" id="KW-0812">Transmembrane</keyword>
<sequence length="646" mass="76286">MNQQNIENLIKKPNKNNDASNQIYDTKIDIVNIGNKPYERIYKNFINTFDEAFDAFFVSKFQNYEKLKAYANEQDEEIRKLRKEIKERRKKDHIGGRIFANALMFILFFTVIGLGLIPAFLANARVIKAFKLYKNETLNQIDNIWNHTKTLIGQEICKFGYAGLVSKFLELYSFKEVKNIKVEELEFIAKLSSQNAKVLPIKFVKKYRFKNTYFYDILLEILEYKIVTTQASRTISYTNSEGNTSYRVITSYHHEPTPFTKLIPFYTMPTNYLPKLNFIHEGYGLTEKEIKIWKKQQKDYLENDEFNRRYKFSYNDIYGLFQYFPALVQENFINLSKILDSENRPKTERFTINKYEKNLYVTNKNNEECDSYLQSGDWIWQTISAQKTLNLDEIRQKIKITIANETRNMMEALTLMFSNSKIANENFGGREEAYLLDVTIDKEKDDSTNWHYFNLLTNVVGRKAFTFTNWNDSPDKASFITWKNDNYIAGNWIETSVILNGWEAEQATDFYQEVPVPYIRYNEIREPKQILLNVTHLTSNNSEIISSRNNLAVIFFPNPDNDPEIAEVNDLIGKCRIHMNYEATSQYEESKKIINFIYNFYKQFSHLWGAVTIIINQDTFALYLNELDKYDNTEIANYINDNFPTN</sequence>
<keyword evidence="1" id="KW-0175">Coiled coil</keyword>
<feature type="coiled-coil region" evidence="1">
    <location>
        <begin position="64"/>
        <end position="91"/>
    </location>
</feature>
<accession>A0A4P1QFP2</accession>
<dbReference type="EMBL" id="CP008748">
    <property type="protein sequence ID" value="ASI53645.1"/>
    <property type="molecule type" value="Genomic_DNA"/>
</dbReference>
<keyword evidence="4" id="KW-1185">Reference proteome</keyword>
<protein>
    <submittedName>
        <fullName evidence="3">Uncharacterized protein</fullName>
    </submittedName>
</protein>
<organism evidence="3 4">
    <name type="scientific">Metamycoplasma hyosynoviae</name>
    <dbReference type="NCBI Taxonomy" id="29559"/>
    <lineage>
        <taxon>Bacteria</taxon>
        <taxon>Bacillati</taxon>
        <taxon>Mycoplasmatota</taxon>
        <taxon>Mycoplasmoidales</taxon>
        <taxon>Metamycoplasmataceae</taxon>
        <taxon>Metamycoplasma</taxon>
    </lineage>
</organism>
<evidence type="ECO:0000313" key="3">
    <source>
        <dbReference type="EMBL" id="ASI53645.1"/>
    </source>
</evidence>
<name>A0A4P1QFP2_9BACT</name>
<gene>
    <name evidence="3" type="ORF">MHSN_00175</name>
</gene>
<dbReference type="RefSeq" id="WP_119863632.1">
    <property type="nucleotide sequence ID" value="NZ_CP008748.1"/>
</dbReference>
<keyword evidence="2" id="KW-1133">Transmembrane helix</keyword>
<reference evidence="3 4" key="1">
    <citation type="submission" date="2014-06" db="EMBL/GenBank/DDBJ databases">
        <title>The Whole Genome Sequence of Mycoplasma hyosynoviae strain ATCC 27095.</title>
        <authorList>
            <person name="Calcutt M.J."/>
            <person name="Foecking M.F."/>
        </authorList>
    </citation>
    <scope>NUCLEOTIDE SEQUENCE [LARGE SCALE GENOMIC DNA]</scope>
    <source>
        <strain evidence="3 4">M60</strain>
    </source>
</reference>
<keyword evidence="2" id="KW-0472">Membrane</keyword>
<feature type="transmembrane region" description="Helical" evidence="2">
    <location>
        <begin position="98"/>
        <end position="121"/>
    </location>
</feature>
<evidence type="ECO:0000256" key="1">
    <source>
        <dbReference type="SAM" id="Coils"/>
    </source>
</evidence>
<dbReference type="KEGG" id="mhyv:MHSN_00175"/>
<evidence type="ECO:0000313" key="4">
    <source>
        <dbReference type="Proteomes" id="UP000264882"/>
    </source>
</evidence>
<dbReference type="Proteomes" id="UP000264882">
    <property type="component" value="Chromosome"/>
</dbReference>
<evidence type="ECO:0000256" key="2">
    <source>
        <dbReference type="SAM" id="Phobius"/>
    </source>
</evidence>
<proteinExistence type="predicted"/>